<name>A0A1X7UKD4_AMPQE</name>
<dbReference type="InParanoid" id="A0A1X7UKD4"/>
<dbReference type="AlphaFoldDB" id="A0A1X7UKD4"/>
<accession>A0A1X7UKD4</accession>
<evidence type="ECO:0000256" key="1">
    <source>
        <dbReference type="SAM" id="MobiDB-lite"/>
    </source>
</evidence>
<feature type="compositionally biased region" description="Basic and acidic residues" evidence="1">
    <location>
        <begin position="124"/>
        <end position="155"/>
    </location>
</feature>
<feature type="compositionally biased region" description="Gly residues" evidence="1">
    <location>
        <begin position="69"/>
        <end position="95"/>
    </location>
</feature>
<reference evidence="2" key="1">
    <citation type="submission" date="2017-05" db="UniProtKB">
        <authorList>
            <consortium name="EnsemblMetazoa"/>
        </authorList>
    </citation>
    <scope>IDENTIFICATION</scope>
</reference>
<feature type="compositionally biased region" description="Basic residues" evidence="1">
    <location>
        <begin position="156"/>
        <end position="169"/>
    </location>
</feature>
<dbReference type="EnsemblMetazoa" id="Aqu2.1.27907_001">
    <property type="protein sequence ID" value="Aqu2.1.27907_001"/>
    <property type="gene ID" value="Aqu2.1.27907"/>
</dbReference>
<organism evidence="2">
    <name type="scientific">Amphimedon queenslandica</name>
    <name type="common">Sponge</name>
    <dbReference type="NCBI Taxonomy" id="400682"/>
    <lineage>
        <taxon>Eukaryota</taxon>
        <taxon>Metazoa</taxon>
        <taxon>Porifera</taxon>
        <taxon>Demospongiae</taxon>
        <taxon>Heteroscleromorpha</taxon>
        <taxon>Haplosclerida</taxon>
        <taxon>Niphatidae</taxon>
        <taxon>Amphimedon</taxon>
    </lineage>
</organism>
<sequence length="169" mass="17797">MRRLFEGGGNFFDYHGPRRRLFEGGSYSGAAFTRGNTVTTFKGEKDEMEDSPQRDGNSANLPQPPAPRGQGGTPTRGGGDAGKGGEVNDVGGGESGADQDNVYGGAVEPHRGRGRGRGVGQGRGDGRGENRGGGRGENRGGGRGENRGGGRGENGRRKRGRWKRRKQGR</sequence>
<proteinExistence type="predicted"/>
<feature type="region of interest" description="Disordered" evidence="1">
    <location>
        <begin position="24"/>
        <end position="169"/>
    </location>
</feature>
<protein>
    <submittedName>
        <fullName evidence="2">Uncharacterized protein</fullName>
    </submittedName>
</protein>
<evidence type="ECO:0000313" key="2">
    <source>
        <dbReference type="EnsemblMetazoa" id="Aqu2.1.27907_001"/>
    </source>
</evidence>